<sequence>MMVHPDLMLAMAHDRQHELIEEAERGRLLAFALRVRRQRRAHKEPVRGAPAGTLASCDPRAVVPAR</sequence>
<comment type="caution">
    <text evidence="2">The sequence shown here is derived from an EMBL/GenBank/DDBJ whole genome shotgun (WGS) entry which is preliminary data.</text>
</comment>
<name>A0ABQ5QSM0_9ACTN</name>
<evidence type="ECO:0000256" key="1">
    <source>
        <dbReference type="SAM" id="MobiDB-lite"/>
    </source>
</evidence>
<dbReference type="RefSeq" id="WP_281895772.1">
    <property type="nucleotide sequence ID" value="NZ_BSDI01000011.1"/>
</dbReference>
<dbReference type="EMBL" id="BSDI01000011">
    <property type="protein sequence ID" value="GLH97601.1"/>
    <property type="molecule type" value="Genomic_DNA"/>
</dbReference>
<feature type="region of interest" description="Disordered" evidence="1">
    <location>
        <begin position="39"/>
        <end position="66"/>
    </location>
</feature>
<reference evidence="2" key="1">
    <citation type="submission" date="2022-12" db="EMBL/GenBank/DDBJ databases">
        <title>New Phytohabitans aurantiacus sp. RD004123 nov., an actinomycete isolated from soil.</title>
        <authorList>
            <person name="Triningsih D.W."/>
            <person name="Harunari E."/>
            <person name="Igarashi Y."/>
        </authorList>
    </citation>
    <scope>NUCLEOTIDE SEQUENCE</scope>
    <source>
        <strain evidence="2">RD004123</strain>
    </source>
</reference>
<accession>A0ABQ5QSM0</accession>
<protein>
    <submittedName>
        <fullName evidence="2">Uncharacterized protein</fullName>
    </submittedName>
</protein>
<evidence type="ECO:0000313" key="3">
    <source>
        <dbReference type="Proteomes" id="UP001144280"/>
    </source>
</evidence>
<proteinExistence type="predicted"/>
<gene>
    <name evidence="2" type="ORF">Pa4123_28760</name>
</gene>
<organism evidence="2 3">
    <name type="scientific">Phytohabitans aurantiacus</name>
    <dbReference type="NCBI Taxonomy" id="3016789"/>
    <lineage>
        <taxon>Bacteria</taxon>
        <taxon>Bacillati</taxon>
        <taxon>Actinomycetota</taxon>
        <taxon>Actinomycetes</taxon>
        <taxon>Micromonosporales</taxon>
        <taxon>Micromonosporaceae</taxon>
    </lineage>
</organism>
<keyword evidence="3" id="KW-1185">Reference proteome</keyword>
<evidence type="ECO:0000313" key="2">
    <source>
        <dbReference type="EMBL" id="GLH97601.1"/>
    </source>
</evidence>
<dbReference type="Proteomes" id="UP001144280">
    <property type="component" value="Unassembled WGS sequence"/>
</dbReference>